<sequence>MHRFLLLIILVKWARAVSDSWSYYRSATIFFLPEKCQLVPWKNNSHWLAPVNDDPAVVTMVNSSIGKRSGSGSGIGDVILKFLPKYALFPRPLFDFGGLPLFFNCTNSRSPSKYHDHCIKFLIGQLAKRYVMLTNSKLQEIYANTISRFRINVFSIVIMSTFLANGTDILHYTIYIFVTAPSLGVFLKRSYKRDKKNKIVCKRESKNRIKLFILRKNIWSNQ</sequence>
<evidence type="ECO:0000256" key="2">
    <source>
        <dbReference type="SAM" id="SignalP"/>
    </source>
</evidence>
<reference evidence="3 4" key="1">
    <citation type="journal article" date="2018" name="Sci. Rep.">
        <title>Genomic signatures of local adaptation to the degree of environmental predictability in rotifers.</title>
        <authorList>
            <person name="Franch-Gras L."/>
            <person name="Hahn C."/>
            <person name="Garcia-Roger E.M."/>
            <person name="Carmona M.J."/>
            <person name="Serra M."/>
            <person name="Gomez A."/>
        </authorList>
    </citation>
    <scope>NUCLEOTIDE SEQUENCE [LARGE SCALE GENOMIC DNA]</scope>
    <source>
        <strain evidence="3">HYR1</strain>
    </source>
</reference>
<keyword evidence="1" id="KW-0472">Membrane</keyword>
<keyword evidence="2" id="KW-0732">Signal</keyword>
<dbReference type="AlphaFoldDB" id="A0A3M7R119"/>
<organism evidence="3 4">
    <name type="scientific">Brachionus plicatilis</name>
    <name type="common">Marine rotifer</name>
    <name type="synonym">Brachionus muelleri</name>
    <dbReference type="NCBI Taxonomy" id="10195"/>
    <lineage>
        <taxon>Eukaryota</taxon>
        <taxon>Metazoa</taxon>
        <taxon>Spiralia</taxon>
        <taxon>Gnathifera</taxon>
        <taxon>Rotifera</taxon>
        <taxon>Eurotatoria</taxon>
        <taxon>Monogononta</taxon>
        <taxon>Pseudotrocha</taxon>
        <taxon>Ploima</taxon>
        <taxon>Brachionidae</taxon>
        <taxon>Brachionus</taxon>
    </lineage>
</organism>
<comment type="caution">
    <text evidence="3">The sequence shown here is derived from an EMBL/GenBank/DDBJ whole genome shotgun (WGS) entry which is preliminary data.</text>
</comment>
<feature type="signal peptide" evidence="2">
    <location>
        <begin position="1"/>
        <end position="16"/>
    </location>
</feature>
<gene>
    <name evidence="3" type="ORF">BpHYR1_016352</name>
</gene>
<evidence type="ECO:0000313" key="4">
    <source>
        <dbReference type="Proteomes" id="UP000276133"/>
    </source>
</evidence>
<keyword evidence="1" id="KW-1133">Transmembrane helix</keyword>
<feature type="transmembrane region" description="Helical" evidence="1">
    <location>
        <begin position="169"/>
        <end position="187"/>
    </location>
</feature>
<protein>
    <submittedName>
        <fullName evidence="3">Uncharacterized protein</fullName>
    </submittedName>
</protein>
<keyword evidence="4" id="KW-1185">Reference proteome</keyword>
<proteinExistence type="predicted"/>
<evidence type="ECO:0000256" key="1">
    <source>
        <dbReference type="SAM" id="Phobius"/>
    </source>
</evidence>
<name>A0A3M7R119_BRAPC</name>
<feature type="chain" id="PRO_5018093059" evidence="2">
    <location>
        <begin position="17"/>
        <end position="222"/>
    </location>
</feature>
<accession>A0A3M7R119</accession>
<evidence type="ECO:0000313" key="3">
    <source>
        <dbReference type="EMBL" id="RNA17253.1"/>
    </source>
</evidence>
<dbReference type="Proteomes" id="UP000276133">
    <property type="component" value="Unassembled WGS sequence"/>
</dbReference>
<keyword evidence="1" id="KW-0812">Transmembrane</keyword>
<dbReference type="EMBL" id="REGN01004487">
    <property type="protein sequence ID" value="RNA17253.1"/>
    <property type="molecule type" value="Genomic_DNA"/>
</dbReference>